<organism evidence="2 3">
    <name type="scientific">Halovivax asiaticus JCM 14624</name>
    <dbReference type="NCBI Taxonomy" id="1227490"/>
    <lineage>
        <taxon>Archaea</taxon>
        <taxon>Methanobacteriati</taxon>
        <taxon>Methanobacteriota</taxon>
        <taxon>Stenosarchaea group</taxon>
        <taxon>Halobacteria</taxon>
        <taxon>Halobacteriales</taxon>
        <taxon>Natrialbaceae</taxon>
        <taxon>Halovivax</taxon>
    </lineage>
</organism>
<feature type="transmembrane region" description="Helical" evidence="1">
    <location>
        <begin position="45"/>
        <end position="69"/>
    </location>
</feature>
<keyword evidence="1" id="KW-0472">Membrane</keyword>
<protein>
    <submittedName>
        <fullName evidence="2">Uncharacterized protein</fullName>
    </submittedName>
</protein>
<evidence type="ECO:0000256" key="1">
    <source>
        <dbReference type="SAM" id="Phobius"/>
    </source>
</evidence>
<evidence type="ECO:0000313" key="3">
    <source>
        <dbReference type="Proteomes" id="UP000011560"/>
    </source>
</evidence>
<comment type="caution">
    <text evidence="2">The sequence shown here is derived from an EMBL/GenBank/DDBJ whole genome shotgun (WGS) entry which is preliminary data.</text>
</comment>
<gene>
    <name evidence="2" type="ORF">C479_04502</name>
</gene>
<keyword evidence="3" id="KW-1185">Reference proteome</keyword>
<dbReference type="AlphaFoldDB" id="M0BR88"/>
<dbReference type="Proteomes" id="UP000011560">
    <property type="component" value="Unassembled WGS sequence"/>
</dbReference>
<proteinExistence type="predicted"/>
<reference evidence="2 3" key="1">
    <citation type="journal article" date="2014" name="PLoS Genet.">
        <title>Phylogenetically driven sequencing of extremely halophilic archaea reveals strategies for static and dynamic osmo-response.</title>
        <authorList>
            <person name="Becker E.A."/>
            <person name="Seitzer P.M."/>
            <person name="Tritt A."/>
            <person name="Larsen D."/>
            <person name="Krusor M."/>
            <person name="Yao A.I."/>
            <person name="Wu D."/>
            <person name="Madern D."/>
            <person name="Eisen J.A."/>
            <person name="Darling A.E."/>
            <person name="Facciotti M.T."/>
        </authorList>
    </citation>
    <scope>NUCLEOTIDE SEQUENCE [LARGE SCALE GENOMIC DNA]</scope>
    <source>
        <strain evidence="2 3">JCM 14624</strain>
    </source>
</reference>
<keyword evidence="1" id="KW-0812">Transmembrane</keyword>
<keyword evidence="1" id="KW-1133">Transmembrane helix</keyword>
<name>M0BR88_9EURY</name>
<dbReference type="EMBL" id="AOIQ01000008">
    <property type="protein sequence ID" value="ELZ12627.1"/>
    <property type="molecule type" value="Genomic_DNA"/>
</dbReference>
<sequence>MDFRTHIESQFQIDFEKVEDHDIYDLLVMHLEPTMSRRTRRQRSLYILITNLKMSYVIAFFMYVVLLLFNPGNEIIQLSTLLLITVAAFTFLLLSFMRVTGSIYVELLLKEFYLSEIAEQEKIPGGEEALTFEEQSP</sequence>
<accession>M0BR88</accession>
<feature type="transmembrane region" description="Helical" evidence="1">
    <location>
        <begin position="75"/>
        <end position="94"/>
    </location>
</feature>
<evidence type="ECO:0000313" key="2">
    <source>
        <dbReference type="EMBL" id="ELZ12627.1"/>
    </source>
</evidence>